<evidence type="ECO:0000313" key="5">
    <source>
        <dbReference type="Proteomes" id="UP000177025"/>
    </source>
</evidence>
<dbReference type="AlphaFoldDB" id="A0A1F4UD17"/>
<organism evidence="4 5">
    <name type="scientific">candidate division WOR-3 bacterium RBG_13_43_14</name>
    <dbReference type="NCBI Taxonomy" id="1802590"/>
    <lineage>
        <taxon>Bacteria</taxon>
        <taxon>Bacteria division WOR-3</taxon>
    </lineage>
</organism>
<proteinExistence type="inferred from homology"/>
<dbReference type="InterPro" id="IPR031107">
    <property type="entry name" value="Small_HSP"/>
</dbReference>
<dbReference type="InterPro" id="IPR002068">
    <property type="entry name" value="A-crystallin/Hsp20_dom"/>
</dbReference>
<evidence type="ECO:0000313" key="4">
    <source>
        <dbReference type="EMBL" id="OGC42846.1"/>
    </source>
</evidence>
<evidence type="ECO:0000256" key="2">
    <source>
        <dbReference type="RuleBase" id="RU003616"/>
    </source>
</evidence>
<comment type="similarity">
    <text evidence="1 2">Belongs to the small heat shock protein (HSP20) family.</text>
</comment>
<dbReference type="SUPFAM" id="SSF49764">
    <property type="entry name" value="HSP20-like chaperones"/>
    <property type="match status" value="1"/>
</dbReference>
<dbReference type="Pfam" id="PF00011">
    <property type="entry name" value="HSP20"/>
    <property type="match status" value="1"/>
</dbReference>
<name>A0A1F4UD17_UNCW3</name>
<sequence>MNDRNLTLWEPLSDLVSNRSDFDRFLNRFFGHDPDVQETYWMPAIDIAEINGHLKIKAEIPGMKKEDIKVSVKNGYLTISGEKKQEKETKEPSYHRVERYYGQFCRSIALPADVEADKVKAEYKDGLLNIEIPKPESMQPKNVEIEVK</sequence>
<comment type="caution">
    <text evidence="4">The sequence shown here is derived from an EMBL/GenBank/DDBJ whole genome shotgun (WGS) entry which is preliminary data.</text>
</comment>
<protein>
    <recommendedName>
        <fullName evidence="3">SHSP domain-containing protein</fullName>
    </recommendedName>
</protein>
<feature type="domain" description="SHSP" evidence="3">
    <location>
        <begin position="36"/>
        <end position="148"/>
    </location>
</feature>
<dbReference type="PROSITE" id="PS01031">
    <property type="entry name" value="SHSP"/>
    <property type="match status" value="1"/>
</dbReference>
<dbReference type="CDD" id="cd06464">
    <property type="entry name" value="ACD_sHsps-like"/>
    <property type="match status" value="1"/>
</dbReference>
<dbReference type="InterPro" id="IPR008978">
    <property type="entry name" value="HSP20-like_chaperone"/>
</dbReference>
<dbReference type="PANTHER" id="PTHR11527">
    <property type="entry name" value="HEAT-SHOCK PROTEIN 20 FAMILY MEMBER"/>
    <property type="match status" value="1"/>
</dbReference>
<dbReference type="Gene3D" id="2.60.40.790">
    <property type="match status" value="1"/>
</dbReference>
<gene>
    <name evidence="4" type="ORF">A2Y85_06165</name>
</gene>
<dbReference type="Proteomes" id="UP000177025">
    <property type="component" value="Unassembled WGS sequence"/>
</dbReference>
<reference evidence="4 5" key="1">
    <citation type="journal article" date="2016" name="Nat. Commun.">
        <title>Thousands of microbial genomes shed light on interconnected biogeochemical processes in an aquifer system.</title>
        <authorList>
            <person name="Anantharaman K."/>
            <person name="Brown C.T."/>
            <person name="Hug L.A."/>
            <person name="Sharon I."/>
            <person name="Castelle C.J."/>
            <person name="Probst A.J."/>
            <person name="Thomas B.C."/>
            <person name="Singh A."/>
            <person name="Wilkins M.J."/>
            <person name="Karaoz U."/>
            <person name="Brodie E.L."/>
            <person name="Williams K.H."/>
            <person name="Hubbard S.S."/>
            <person name="Banfield J.F."/>
        </authorList>
    </citation>
    <scope>NUCLEOTIDE SEQUENCE [LARGE SCALE GENOMIC DNA]</scope>
</reference>
<dbReference type="EMBL" id="MEUM01000049">
    <property type="protein sequence ID" value="OGC42846.1"/>
    <property type="molecule type" value="Genomic_DNA"/>
</dbReference>
<evidence type="ECO:0000256" key="1">
    <source>
        <dbReference type="PROSITE-ProRule" id="PRU00285"/>
    </source>
</evidence>
<accession>A0A1F4UD17</accession>
<evidence type="ECO:0000259" key="3">
    <source>
        <dbReference type="PROSITE" id="PS01031"/>
    </source>
</evidence>